<dbReference type="EMBL" id="BRYB01005044">
    <property type="protein sequence ID" value="GMI19703.1"/>
    <property type="molecule type" value="Genomic_DNA"/>
</dbReference>
<keyword evidence="3" id="KW-1185">Reference proteome</keyword>
<feature type="compositionally biased region" description="Low complexity" evidence="1">
    <location>
        <begin position="1"/>
        <end position="15"/>
    </location>
</feature>
<organism evidence="2 3">
    <name type="scientific">Tetraparma gracilis</name>
    <dbReference type="NCBI Taxonomy" id="2962635"/>
    <lineage>
        <taxon>Eukaryota</taxon>
        <taxon>Sar</taxon>
        <taxon>Stramenopiles</taxon>
        <taxon>Ochrophyta</taxon>
        <taxon>Bolidophyceae</taxon>
        <taxon>Parmales</taxon>
        <taxon>Triparmaceae</taxon>
        <taxon>Tetraparma</taxon>
    </lineage>
</organism>
<evidence type="ECO:0000313" key="3">
    <source>
        <dbReference type="Proteomes" id="UP001165060"/>
    </source>
</evidence>
<evidence type="ECO:0000256" key="1">
    <source>
        <dbReference type="SAM" id="MobiDB-lite"/>
    </source>
</evidence>
<gene>
    <name evidence="2" type="ORF">TeGR_g286</name>
</gene>
<comment type="caution">
    <text evidence="2">The sequence shown here is derived from an EMBL/GenBank/DDBJ whole genome shotgun (WGS) entry which is preliminary data.</text>
</comment>
<feature type="region of interest" description="Disordered" evidence="1">
    <location>
        <begin position="39"/>
        <end position="67"/>
    </location>
</feature>
<accession>A0ABQ6M589</accession>
<name>A0ABQ6M589_9STRA</name>
<reference evidence="2 3" key="1">
    <citation type="journal article" date="2023" name="Commun. Biol.">
        <title>Genome analysis of Parmales, the sister group of diatoms, reveals the evolutionary specialization of diatoms from phago-mixotrophs to photoautotrophs.</title>
        <authorList>
            <person name="Ban H."/>
            <person name="Sato S."/>
            <person name="Yoshikawa S."/>
            <person name="Yamada K."/>
            <person name="Nakamura Y."/>
            <person name="Ichinomiya M."/>
            <person name="Sato N."/>
            <person name="Blanc-Mathieu R."/>
            <person name="Endo H."/>
            <person name="Kuwata A."/>
            <person name="Ogata H."/>
        </authorList>
    </citation>
    <scope>NUCLEOTIDE SEQUENCE [LARGE SCALE GENOMIC DNA]</scope>
</reference>
<feature type="non-terminal residue" evidence="2">
    <location>
        <position position="168"/>
    </location>
</feature>
<proteinExistence type="predicted"/>
<evidence type="ECO:0000313" key="2">
    <source>
        <dbReference type="EMBL" id="GMI19703.1"/>
    </source>
</evidence>
<feature type="region of interest" description="Disordered" evidence="1">
    <location>
        <begin position="1"/>
        <end position="25"/>
    </location>
</feature>
<feature type="compositionally biased region" description="Basic and acidic residues" evidence="1">
    <location>
        <begin position="44"/>
        <end position="67"/>
    </location>
</feature>
<sequence length="168" mass="18497">MASSTTTTSSSVATTKSRKKNRTSMTALAWASRGVMGMVQQAQEKNEQRVQQEKRRSAQDKEDDVLGKNLDVHDVDAMTTVASSFMFSAGMLGMDELTVVDGVAEREKIDAKVRSRKASVLTEPSVQQQAARILAYKDDTLDAIRREAVGEVQRGVNAHFDFTAALRR</sequence>
<dbReference type="Proteomes" id="UP001165060">
    <property type="component" value="Unassembled WGS sequence"/>
</dbReference>
<protein>
    <submittedName>
        <fullName evidence="2">Uncharacterized protein</fullName>
    </submittedName>
</protein>